<evidence type="ECO:0000313" key="3">
    <source>
        <dbReference type="Proteomes" id="UP001157418"/>
    </source>
</evidence>
<protein>
    <recommendedName>
        <fullName evidence="1">hAT-like transposase RNase-H fold domain-containing protein</fullName>
    </recommendedName>
</protein>
<dbReference type="Pfam" id="PF14372">
    <property type="entry name" value="hAT-like_RNase-H"/>
    <property type="match status" value="1"/>
</dbReference>
<dbReference type="EMBL" id="CAKMRJ010005412">
    <property type="protein sequence ID" value="CAH1442265.1"/>
    <property type="molecule type" value="Genomic_DNA"/>
</dbReference>
<dbReference type="SUPFAM" id="SSF53098">
    <property type="entry name" value="Ribonuclease H-like"/>
    <property type="match status" value="1"/>
</dbReference>
<comment type="caution">
    <text evidence="2">The sequence shown here is derived from an EMBL/GenBank/DDBJ whole genome shotgun (WGS) entry which is preliminary data.</text>
</comment>
<accession>A0AAU9NWT1</accession>
<dbReference type="PANTHER" id="PTHR23272">
    <property type="entry name" value="BED FINGER-RELATED"/>
    <property type="match status" value="1"/>
</dbReference>
<dbReference type="GO" id="GO:0003677">
    <property type="term" value="F:DNA binding"/>
    <property type="evidence" value="ECO:0007669"/>
    <property type="project" value="InterPro"/>
</dbReference>
<evidence type="ECO:0000259" key="1">
    <source>
        <dbReference type="Pfam" id="PF14372"/>
    </source>
</evidence>
<feature type="domain" description="hAT-like transposase RNase-H fold" evidence="1">
    <location>
        <begin position="168"/>
        <end position="264"/>
    </location>
</feature>
<sequence>MLTYGDSGTTSTLKRHLLICKPHKDYEEKQNLLNFPLIKSNGDARHEKLHSLIRPDAKLQKHVLSFVHVPPPRTRLDIVDGIYKCLKHWEIEDKIFTIFVDNSAYIDRALQRLKEIFSRVRKLTYGGRFAEHESHFHHLPNEEEWAHVENVCEIFKVFKVCTNVIFGSDYPTSNLYLIEVFRLKETLDKVALSKNDFIRTMFTKTKEKFDKYWGECHLVMAFASVLDPRFKMKLVEFSFPTIYSNLGKNIEEVKIALYEMYEEYLEIHDASVREATTPANGCGGHAVSKTTSLGLGWEAFGEFIKNIVLERPENICIWKKVFRGTRDKKDQIHSRL</sequence>
<reference evidence="2 3" key="1">
    <citation type="submission" date="2022-01" db="EMBL/GenBank/DDBJ databases">
        <authorList>
            <person name="Xiong W."/>
            <person name="Schranz E."/>
        </authorList>
    </citation>
    <scope>NUCLEOTIDE SEQUENCE [LARGE SCALE GENOMIC DNA]</scope>
</reference>
<dbReference type="InterPro" id="IPR025525">
    <property type="entry name" value="hAT-like_transposase_RNase-H"/>
</dbReference>
<name>A0AAU9NWT1_9ASTR</name>
<dbReference type="Proteomes" id="UP001157418">
    <property type="component" value="Unassembled WGS sequence"/>
</dbReference>
<dbReference type="PANTHER" id="PTHR23272:SF185">
    <property type="entry name" value="ZINC FINGER BED DOMAIN-CONTAINING PROTEIN RICESLEEPER 2-LIKE"/>
    <property type="match status" value="1"/>
</dbReference>
<dbReference type="AlphaFoldDB" id="A0AAU9NWT1"/>
<organism evidence="2 3">
    <name type="scientific">Lactuca virosa</name>
    <dbReference type="NCBI Taxonomy" id="75947"/>
    <lineage>
        <taxon>Eukaryota</taxon>
        <taxon>Viridiplantae</taxon>
        <taxon>Streptophyta</taxon>
        <taxon>Embryophyta</taxon>
        <taxon>Tracheophyta</taxon>
        <taxon>Spermatophyta</taxon>
        <taxon>Magnoliopsida</taxon>
        <taxon>eudicotyledons</taxon>
        <taxon>Gunneridae</taxon>
        <taxon>Pentapetalae</taxon>
        <taxon>asterids</taxon>
        <taxon>campanulids</taxon>
        <taxon>Asterales</taxon>
        <taxon>Asteraceae</taxon>
        <taxon>Cichorioideae</taxon>
        <taxon>Cichorieae</taxon>
        <taxon>Lactucinae</taxon>
        <taxon>Lactuca</taxon>
    </lineage>
</organism>
<proteinExistence type="predicted"/>
<gene>
    <name evidence="2" type="ORF">LVIROSA_LOCUS28264</name>
</gene>
<dbReference type="InterPro" id="IPR012337">
    <property type="entry name" value="RNaseH-like_sf"/>
</dbReference>
<keyword evidence="3" id="KW-1185">Reference proteome</keyword>
<evidence type="ECO:0000313" key="2">
    <source>
        <dbReference type="EMBL" id="CAH1442265.1"/>
    </source>
</evidence>